<organism evidence="4">
    <name type="scientific">Myxococcus xanthus</name>
    <dbReference type="NCBI Taxonomy" id="34"/>
    <lineage>
        <taxon>Bacteria</taxon>
        <taxon>Pseudomonadati</taxon>
        <taxon>Myxococcota</taxon>
        <taxon>Myxococcia</taxon>
        <taxon>Myxococcales</taxon>
        <taxon>Cystobacterineae</taxon>
        <taxon>Myxococcaceae</taxon>
        <taxon>Myxococcus</taxon>
    </lineage>
</organism>
<dbReference type="InterPro" id="IPR050595">
    <property type="entry name" value="Bact_response_regulator"/>
</dbReference>
<protein>
    <submittedName>
        <fullName evidence="4">DotR</fullName>
    </submittedName>
</protein>
<dbReference type="AlphaFoldDB" id="Q7WYP8"/>
<sequence>MPGGGAPVTAQGAPRRKKVLLVDDSDTVLLLQRMLLAELGHDAIVARDGLEALARAEQERPDLVFLDVLMPHLDGLETCRLLRDREPTRRTPIILCSARAEARSVRACFNSGCNDFVAKPFDGAALVALLRRYLD</sequence>
<dbReference type="PANTHER" id="PTHR44591">
    <property type="entry name" value="STRESS RESPONSE REGULATOR PROTEIN 1"/>
    <property type="match status" value="1"/>
</dbReference>
<evidence type="ECO:0000256" key="1">
    <source>
        <dbReference type="ARBA" id="ARBA00022553"/>
    </source>
</evidence>
<feature type="modified residue" description="4-aspartylphosphate" evidence="2">
    <location>
        <position position="67"/>
    </location>
</feature>
<accession>Q7WYP8</accession>
<dbReference type="SMR" id="Q7WYP8"/>
<dbReference type="PROSITE" id="PS50110">
    <property type="entry name" value="RESPONSE_REGULATORY"/>
    <property type="match status" value="1"/>
</dbReference>
<dbReference type="Gene3D" id="3.40.50.2300">
    <property type="match status" value="1"/>
</dbReference>
<gene>
    <name evidence="4" type="primary">dotR</name>
</gene>
<dbReference type="EMBL" id="AY231150">
    <property type="protein sequence ID" value="AAO48791.1"/>
    <property type="molecule type" value="Genomic_DNA"/>
</dbReference>
<dbReference type="SUPFAM" id="SSF52172">
    <property type="entry name" value="CheY-like"/>
    <property type="match status" value="1"/>
</dbReference>
<dbReference type="InterPro" id="IPR001789">
    <property type="entry name" value="Sig_transdc_resp-reg_receiver"/>
</dbReference>
<evidence type="ECO:0000313" key="4">
    <source>
        <dbReference type="EMBL" id="AAO48791.1"/>
    </source>
</evidence>
<proteinExistence type="predicted"/>
<dbReference type="PANTHER" id="PTHR44591:SF3">
    <property type="entry name" value="RESPONSE REGULATORY DOMAIN-CONTAINING PROTEIN"/>
    <property type="match status" value="1"/>
</dbReference>
<dbReference type="SMART" id="SM00448">
    <property type="entry name" value="REC"/>
    <property type="match status" value="1"/>
</dbReference>
<keyword evidence="1 2" id="KW-0597">Phosphoprotein</keyword>
<dbReference type="GO" id="GO:0000160">
    <property type="term" value="P:phosphorelay signal transduction system"/>
    <property type="evidence" value="ECO:0007669"/>
    <property type="project" value="InterPro"/>
</dbReference>
<dbReference type="Pfam" id="PF00072">
    <property type="entry name" value="Response_reg"/>
    <property type="match status" value="1"/>
</dbReference>
<evidence type="ECO:0000256" key="2">
    <source>
        <dbReference type="PROSITE-ProRule" id="PRU00169"/>
    </source>
</evidence>
<evidence type="ECO:0000259" key="3">
    <source>
        <dbReference type="PROSITE" id="PS50110"/>
    </source>
</evidence>
<dbReference type="InterPro" id="IPR011006">
    <property type="entry name" value="CheY-like_superfamily"/>
</dbReference>
<name>Q7WYP8_MYXXA</name>
<reference evidence="4" key="1">
    <citation type="journal article" date="2003" name="J. Bacteriol.">
        <title>TodK, a putative histidine protein kinase, regulates timing of fruiting body morphogenesis in Myxococcus xanthus.</title>
        <authorList>
            <person name="Rasmussen A.A."/>
            <person name="Sogaard-Andersen L."/>
        </authorList>
    </citation>
    <scope>NUCLEOTIDE SEQUENCE</scope>
</reference>
<dbReference type="CDD" id="cd17546">
    <property type="entry name" value="REC_hyHK_CKI1_RcsC-like"/>
    <property type="match status" value="1"/>
</dbReference>
<feature type="domain" description="Response regulatory" evidence="3">
    <location>
        <begin position="18"/>
        <end position="134"/>
    </location>
</feature>
<reference evidence="4" key="2">
    <citation type="submission" date="2003-02" db="EMBL/GenBank/DDBJ databases">
        <authorList>
            <person name="Rasmussen A."/>
            <person name="Sogaard-Andersen L."/>
        </authorList>
    </citation>
    <scope>NUCLEOTIDE SEQUENCE</scope>
</reference>